<sequence>MYARSYRFVPVLAALAIGLAGCGSDSGTSPTMTAGSSGVQVEIANTINYGSVGTTAEIDCADGKSLTVGGSNNSLTVKGTCSNVNVGGADNRLTFEKIVDGLSVVGLNNTVTYSDGDPKVNDTGSGNSIRKG</sequence>
<dbReference type="EMBL" id="VIFX01000013">
    <property type="protein sequence ID" value="TQR86323.1"/>
    <property type="molecule type" value="Genomic_DNA"/>
</dbReference>
<dbReference type="InterPro" id="IPR021417">
    <property type="entry name" value="DUF3060"/>
</dbReference>
<evidence type="ECO:0000256" key="1">
    <source>
        <dbReference type="SAM" id="SignalP"/>
    </source>
</evidence>
<reference evidence="2 3" key="1">
    <citation type="submission" date="2018-10" db="EMBL/GenBank/DDBJ databases">
        <title>Draft genome of Mycobacterium hodleri strain B.</title>
        <authorList>
            <person name="Amande T.J."/>
            <person name="Mcgenity T.J."/>
        </authorList>
    </citation>
    <scope>NUCLEOTIDE SEQUENCE [LARGE SCALE GENOMIC DNA]</scope>
    <source>
        <strain evidence="2 3">B</strain>
    </source>
</reference>
<keyword evidence="1" id="KW-0732">Signal</keyword>
<organism evidence="2 3">
    <name type="scientific">Mycolicibacterium hodleri</name>
    <dbReference type="NCBI Taxonomy" id="49897"/>
    <lineage>
        <taxon>Bacteria</taxon>
        <taxon>Bacillati</taxon>
        <taxon>Actinomycetota</taxon>
        <taxon>Actinomycetes</taxon>
        <taxon>Mycobacteriales</taxon>
        <taxon>Mycobacteriaceae</taxon>
        <taxon>Mycolicibacterium</taxon>
    </lineage>
</organism>
<dbReference type="AlphaFoldDB" id="A0A544W271"/>
<proteinExistence type="predicted"/>
<feature type="signal peptide" evidence="1">
    <location>
        <begin position="1"/>
        <end position="22"/>
    </location>
</feature>
<dbReference type="Proteomes" id="UP000315759">
    <property type="component" value="Unassembled WGS sequence"/>
</dbReference>
<dbReference type="Pfam" id="PF11259">
    <property type="entry name" value="DUF3060"/>
    <property type="match status" value="1"/>
</dbReference>
<comment type="caution">
    <text evidence="2">The sequence shown here is derived from an EMBL/GenBank/DDBJ whole genome shotgun (WGS) entry which is preliminary data.</text>
</comment>
<gene>
    <name evidence="2" type="ORF">D8S82_12140</name>
</gene>
<evidence type="ECO:0000313" key="3">
    <source>
        <dbReference type="Proteomes" id="UP000315759"/>
    </source>
</evidence>
<feature type="chain" id="PRO_5038688797" evidence="1">
    <location>
        <begin position="23"/>
        <end position="132"/>
    </location>
</feature>
<dbReference type="RefSeq" id="WP_142552348.1">
    <property type="nucleotide sequence ID" value="NZ_VIFX01000013.1"/>
</dbReference>
<accession>A0A544W271</accession>
<dbReference type="PROSITE" id="PS51257">
    <property type="entry name" value="PROKAR_LIPOPROTEIN"/>
    <property type="match status" value="1"/>
</dbReference>
<protein>
    <submittedName>
        <fullName evidence="2">DUF3060 domain-containing protein</fullName>
    </submittedName>
</protein>
<name>A0A544W271_9MYCO</name>
<evidence type="ECO:0000313" key="2">
    <source>
        <dbReference type="EMBL" id="TQR86323.1"/>
    </source>
</evidence>
<keyword evidence="3" id="KW-1185">Reference proteome</keyword>